<evidence type="ECO:0000256" key="4">
    <source>
        <dbReference type="ARBA" id="ARBA00022989"/>
    </source>
</evidence>
<dbReference type="eggNOG" id="KOG2296">
    <property type="taxonomic scope" value="Eukaryota"/>
</dbReference>
<dbReference type="GO" id="GO:0016020">
    <property type="term" value="C:membrane"/>
    <property type="evidence" value="ECO:0007669"/>
    <property type="project" value="UniProtKB-SubCell"/>
</dbReference>
<dbReference type="PANTHER" id="PTHR21355">
    <property type="entry name" value="G-PROTEIN COUPLED RECEPTOR-ASSOCIATED PROTEIN LMBRD2"/>
    <property type="match status" value="1"/>
</dbReference>
<organism evidence="8 9">
    <name type="scientific">Spizellomyces punctatus (strain DAOM BR117)</name>
    <dbReference type="NCBI Taxonomy" id="645134"/>
    <lineage>
        <taxon>Eukaryota</taxon>
        <taxon>Fungi</taxon>
        <taxon>Fungi incertae sedis</taxon>
        <taxon>Chytridiomycota</taxon>
        <taxon>Chytridiomycota incertae sedis</taxon>
        <taxon>Chytridiomycetes</taxon>
        <taxon>Spizellomycetales</taxon>
        <taxon>Spizellomycetaceae</taxon>
        <taxon>Spizellomyces</taxon>
    </lineage>
</organism>
<dbReference type="OMA" id="QLERICY"/>
<sequence length="743" mass="83396">MYSIVILILVALGFLVLGLLQYFGDFRKLPWYALLVAFLAWLFPFSLPLILPLDLASTHYRKCVEDANAIRCDRPLAYVSEGFLRTFWQIVYWTMFCLTWFTIPLMQTWIRAGDFRFGRRLWASLKDNLVYYGGLGAVGLVFLIYTLVVMHINKDTLLSMGIAAANAWGLLLSTVMMGYGLVEIPRTLWFDANTQWCLRYMEFTAPRVKESMVDAEADLYDVSREIAIASRKIELGDALRPLVDKLMEKCPLALEERNIDREEMVATVNEDYLISLHARIKRAVKVLDRTQAQYQFLLQKAFLYQDVIENYRNKDRKFQSTLVTVSEDRFKDIKLRSYWWYYVWIRPIALRFLSIIAVLASLAVIWSESTFQVESVTLSVPAVILKSPYIGYVALELVAMGFILYMCVCAYSTLFKIKFFDYYLVPEHHTDEGSLLFIGSYLCKLTFPLCYNFLNMVTDDETMFVTYQGKAVSLTPLLGEGYNKWLPEIVLIFALLTLFNMHGRLLRLFKIKHYSYYEAIAPNDADIEEGRQIIEQARAVEERKRTGGTIDSRFSNDITSTSRQSRIGSTRTAGTAKDLLAKYKSGGRFGRGAPSNDINSTVNVPAGTADGTNAGGLWTFKKANPFKGFGLSALKSPAAPTDGGGKFQRLEEDLESVGGREGFGSRESLKTNNQTKSGRKFGVVSGTSTASKTDSGGGGWGGLGSNWSDENKTAGSAGAQKTPPSSRKAGPAKAPTKNIFDGV</sequence>
<evidence type="ECO:0000256" key="3">
    <source>
        <dbReference type="ARBA" id="ARBA00022692"/>
    </source>
</evidence>
<dbReference type="InParanoid" id="A0A0L0HFA1"/>
<feature type="transmembrane region" description="Helical" evidence="7">
    <location>
        <begin position="31"/>
        <end position="51"/>
    </location>
</feature>
<evidence type="ECO:0000256" key="6">
    <source>
        <dbReference type="SAM" id="MobiDB-lite"/>
    </source>
</evidence>
<feature type="transmembrane region" description="Helical" evidence="7">
    <location>
        <begin position="90"/>
        <end position="109"/>
    </location>
</feature>
<keyword evidence="9" id="KW-1185">Reference proteome</keyword>
<dbReference type="EMBL" id="KQ257458">
    <property type="protein sequence ID" value="KNC99468.1"/>
    <property type="molecule type" value="Genomic_DNA"/>
</dbReference>
<keyword evidence="3 7" id="KW-0812">Transmembrane</keyword>
<gene>
    <name evidence="8" type="ORF">SPPG_05704</name>
</gene>
<dbReference type="InterPro" id="IPR006876">
    <property type="entry name" value="LMBR1-like_membr_prot"/>
</dbReference>
<feature type="compositionally biased region" description="Polar residues" evidence="6">
    <location>
        <begin position="685"/>
        <end position="694"/>
    </location>
</feature>
<feature type="transmembrane region" description="Helical" evidence="7">
    <location>
        <begin position="389"/>
        <end position="414"/>
    </location>
</feature>
<keyword evidence="5 7" id="KW-0472">Membrane</keyword>
<evidence type="ECO:0000313" key="8">
    <source>
        <dbReference type="EMBL" id="KNC99468.1"/>
    </source>
</evidence>
<evidence type="ECO:0000256" key="1">
    <source>
        <dbReference type="ARBA" id="ARBA00004141"/>
    </source>
</evidence>
<feature type="transmembrane region" description="Helical" evidence="7">
    <location>
        <begin position="158"/>
        <end position="182"/>
    </location>
</feature>
<reference evidence="8 9" key="1">
    <citation type="submission" date="2009-08" db="EMBL/GenBank/DDBJ databases">
        <title>The Genome Sequence of Spizellomyces punctatus strain DAOM BR117.</title>
        <authorList>
            <consortium name="The Broad Institute Genome Sequencing Platform"/>
            <person name="Russ C."/>
            <person name="Cuomo C."/>
            <person name="Shea T."/>
            <person name="Young S.K."/>
            <person name="Zeng Q."/>
            <person name="Koehrsen M."/>
            <person name="Haas B."/>
            <person name="Borodovsky M."/>
            <person name="Guigo R."/>
            <person name="Alvarado L."/>
            <person name="Berlin A."/>
            <person name="Bochicchio J."/>
            <person name="Borenstein D."/>
            <person name="Chapman S."/>
            <person name="Chen Z."/>
            <person name="Engels R."/>
            <person name="Freedman E."/>
            <person name="Gellesch M."/>
            <person name="Goldberg J."/>
            <person name="Griggs A."/>
            <person name="Gujja S."/>
            <person name="Heiman D."/>
            <person name="Hepburn T."/>
            <person name="Howarth C."/>
            <person name="Jen D."/>
            <person name="Larson L."/>
            <person name="Lewis B."/>
            <person name="Mehta T."/>
            <person name="Park D."/>
            <person name="Pearson M."/>
            <person name="Roberts A."/>
            <person name="Saif S."/>
            <person name="Shenoy N."/>
            <person name="Sisk P."/>
            <person name="Stolte C."/>
            <person name="Sykes S."/>
            <person name="Thomson T."/>
            <person name="Walk T."/>
            <person name="White J."/>
            <person name="Yandava C."/>
            <person name="Burger G."/>
            <person name="Gray M.W."/>
            <person name="Holland P.W.H."/>
            <person name="King N."/>
            <person name="Lang F.B.F."/>
            <person name="Roger A.J."/>
            <person name="Ruiz-Trillo I."/>
            <person name="Lander E."/>
            <person name="Nusbaum C."/>
        </authorList>
    </citation>
    <scope>NUCLEOTIDE SEQUENCE [LARGE SCALE GENOMIC DNA]</scope>
    <source>
        <strain evidence="8 9">DAOM BR117</strain>
    </source>
</reference>
<evidence type="ECO:0000256" key="2">
    <source>
        <dbReference type="ARBA" id="ARBA00010487"/>
    </source>
</evidence>
<dbReference type="Proteomes" id="UP000053201">
    <property type="component" value="Unassembled WGS sequence"/>
</dbReference>
<feature type="compositionally biased region" description="Gly residues" evidence="6">
    <location>
        <begin position="695"/>
        <end position="704"/>
    </location>
</feature>
<dbReference type="FunCoup" id="A0A0L0HFA1">
    <property type="interactions" value="204"/>
</dbReference>
<dbReference type="Pfam" id="PF04791">
    <property type="entry name" value="LMBR1"/>
    <property type="match status" value="1"/>
</dbReference>
<dbReference type="GeneID" id="27689064"/>
<dbReference type="InterPro" id="IPR051584">
    <property type="entry name" value="GPCR-associated_LMBR1"/>
</dbReference>
<name>A0A0L0HFA1_SPIPD</name>
<feature type="transmembrane region" description="Helical" evidence="7">
    <location>
        <begin position="339"/>
        <end position="366"/>
    </location>
</feature>
<protein>
    <recommendedName>
        <fullName evidence="10">LMBR1 domain-containing protein</fullName>
    </recommendedName>
</protein>
<dbReference type="AlphaFoldDB" id="A0A0L0HFA1"/>
<feature type="transmembrane region" description="Helical" evidence="7">
    <location>
        <begin position="6"/>
        <end position="24"/>
    </location>
</feature>
<evidence type="ECO:0000256" key="5">
    <source>
        <dbReference type="ARBA" id="ARBA00023136"/>
    </source>
</evidence>
<evidence type="ECO:0000256" key="7">
    <source>
        <dbReference type="SAM" id="Phobius"/>
    </source>
</evidence>
<dbReference type="PANTHER" id="PTHR21355:SF0">
    <property type="entry name" value="G-PROTEIN COUPLED RECEPTOR-ASSOCIATED PROTEIN LMBRD2"/>
    <property type="match status" value="1"/>
</dbReference>
<evidence type="ECO:0000313" key="9">
    <source>
        <dbReference type="Proteomes" id="UP000053201"/>
    </source>
</evidence>
<accession>A0A0L0HFA1</accession>
<evidence type="ECO:0008006" key="10">
    <source>
        <dbReference type="Google" id="ProtNLM"/>
    </source>
</evidence>
<dbReference type="VEuPathDB" id="FungiDB:SPPG_05704"/>
<feature type="transmembrane region" description="Helical" evidence="7">
    <location>
        <begin position="129"/>
        <end position="152"/>
    </location>
</feature>
<feature type="transmembrane region" description="Helical" evidence="7">
    <location>
        <begin position="485"/>
        <end position="503"/>
    </location>
</feature>
<proteinExistence type="inferred from homology"/>
<feature type="transmembrane region" description="Helical" evidence="7">
    <location>
        <begin position="435"/>
        <end position="454"/>
    </location>
</feature>
<dbReference type="OrthoDB" id="203099at2759"/>
<comment type="subcellular location">
    <subcellularLocation>
        <location evidence="1">Membrane</location>
        <topology evidence="1">Multi-pass membrane protein</topology>
    </subcellularLocation>
</comment>
<comment type="similarity">
    <text evidence="2">Belongs to the LIMR family.</text>
</comment>
<feature type="region of interest" description="Disordered" evidence="6">
    <location>
        <begin position="656"/>
        <end position="743"/>
    </location>
</feature>
<keyword evidence="4 7" id="KW-1133">Transmembrane helix</keyword>
<dbReference type="RefSeq" id="XP_016607508.1">
    <property type="nucleotide sequence ID" value="XM_016753918.1"/>
</dbReference>